<dbReference type="InterPro" id="IPR018247">
    <property type="entry name" value="EF_Hand_1_Ca_BS"/>
</dbReference>
<reference evidence="2 3" key="3">
    <citation type="journal article" date="2011" name="Mol. Syst. Biol.">
        <title>Integrative genome-scale metabolic analysis of Vibrio vulnificus for drug targeting and discovery.</title>
        <authorList>
            <person name="Kim H.U."/>
            <person name="Kim S.Y."/>
            <person name="Jeong H."/>
            <person name="Kim T.Y."/>
            <person name="Kim J.J."/>
            <person name="Choy H.E."/>
            <person name="Yi K.Y."/>
            <person name="Rhee J.H."/>
            <person name="Lee S.Y."/>
        </authorList>
    </citation>
    <scope>NUCLEOTIDE SEQUENCE [LARGE SCALE GENOMIC DNA]</scope>
    <source>
        <strain evidence="2 3">CMCP6</strain>
    </source>
</reference>
<proteinExistence type="predicted"/>
<evidence type="ECO:0000259" key="1">
    <source>
        <dbReference type="SMART" id="SM00635"/>
    </source>
</evidence>
<dbReference type="InterPro" id="IPR003343">
    <property type="entry name" value="Big_2"/>
</dbReference>
<dbReference type="SMART" id="SM00635">
    <property type="entry name" value="BID_2"/>
    <property type="match status" value="1"/>
</dbReference>
<dbReference type="EMBL" id="AE016796">
    <property type="protein sequence ID" value="AAO07115.1"/>
    <property type="molecule type" value="Genomic_DNA"/>
</dbReference>
<evidence type="ECO:0000313" key="2">
    <source>
        <dbReference type="EMBL" id="AAO07115.1"/>
    </source>
</evidence>
<dbReference type="KEGG" id="vvu:VV2_0142"/>
<reference evidence="3" key="1">
    <citation type="submission" date="2002-12" db="EMBL/GenBank/DDBJ databases">
        <title>Complete genome sequence of Vibrio vulnificus CMCP6.</title>
        <authorList>
            <person name="Rhee J.H."/>
            <person name="Kim S.Y."/>
            <person name="Chung S.S."/>
            <person name="Kim J.J."/>
            <person name="Moon Y.H."/>
            <person name="Jeong H."/>
            <person name="Choy H.E."/>
        </authorList>
    </citation>
    <scope>NUCLEOTIDE SEQUENCE [LARGE SCALE GENOMIC DNA]</scope>
    <source>
        <strain evidence="3">CMCP6</strain>
    </source>
</reference>
<gene>
    <name evidence="2" type="ordered locus">VV2_0142</name>
</gene>
<dbReference type="Gene3D" id="2.60.40.1080">
    <property type="match status" value="3"/>
</dbReference>
<organism evidence="2 3">
    <name type="scientific">Vibrio vulnificus (strain CMCP6)</name>
    <dbReference type="NCBI Taxonomy" id="216895"/>
    <lineage>
        <taxon>Bacteria</taxon>
        <taxon>Pseudomonadati</taxon>
        <taxon>Pseudomonadota</taxon>
        <taxon>Gammaproteobacteria</taxon>
        <taxon>Vibrionales</taxon>
        <taxon>Vibrionaceae</taxon>
        <taxon>Vibrio</taxon>
    </lineage>
</organism>
<dbReference type="RefSeq" id="WP_011081124.1">
    <property type="nucleotide sequence ID" value="NC_004460.2"/>
</dbReference>
<sequence length="1162" mass="126197">MYKNGLMGIPLILMLTACGSDSGGSDAATDSREYKGLKFTGIVYDGPLYDAEVSIYAGEKLLAQAKTDQDGRYFVEAKVYLDEYESLKSLPITYKAQRNEVILYEYAGQTLEQTIDSEGVEALISNFSTVEYVLADVNKDNFVSANEWAAYQTLDRRYAEQMIVRYGVGLKSIVDFDGSLTGFDNTVTWLRNVRSDISWEQWHRLNDIPYNNAWNALFADTWFVEQEAHRFTNLPGWSSEYDAVISPDPAPASIKYVLVTGLPQIAHVGDLISPSTFALWSDASSTDISKDATFTVTPVTALEKVGARWKVKEPGVITFKAEYKGVSTSSTFTAEGVGLSNIVLSGVDKKVSVGDKLLPLVSAIWTDSTTTEVTGFVTWSASPANAITFVDGHLQVVGTGDISLTATYQGATSTIAFNAEPATLSGLRLGFDKREQYLQDQFKVVAEGVHENGYVVDFSENAEWVSSNPAILEPAGSGVFVAKGVGSATVTATYEGYSASQEFSVVAKLTGISLNLPNSSVSKNQSVQLTLNGEYNDGSVSQIVEGVAWTTSAPDVLTIDEQGLATGIVEGTSVVTATYKGFTLEQTVTVTQAMIVSSVPEFVDGKMILNEGSKLPYTFKFTRSNGVVHEFSATSGGLDFESYGFRAEVDASGLQVANLDKDADLMRGVRAGETKLGLDSVPVELQNIFAEIGAITDAYDYPTRIDLPVAVLDNQDVYQWHKVAGNQASLQGLTLVQAVQSGDTLYRFWQVSGSQNGSLFVTQVTANGESDAVEVALPTTDFKLLSNQVISASNGYVMLVTSNQHVSGVIPEHKAYRMTLADGTLAEVDTSTLYKKQFNLNADSFYFASNGNLFLVKEDDTTLVSEFDFASNTWNDKIASLNGVPVQLPSQQGMIAALDTNQMDYGAFAPPTLNLYDMETKTATSQQFMYPGDAGYFCAEPKSVSVALRTELAESGAGCLIAARGSYDLIGYWVWNSIADLPYLFLFEEGMSRRGGDNYGVASVKSDANVVYSAGRQSVNGTDMFHVAEIVDVEVEGVIEKQIRRDIFNKKDKLLDGSYAKFPVIDGNQYTVSNADVPNEQFVLFGHGAAVKGEKGDWSSDSFMYQLPAKVSTTEAKAYNLGDTVILATEGQESAEYWFLQLRKPIVDETQPETPVEPDVTP</sequence>
<dbReference type="PROSITE" id="PS51257">
    <property type="entry name" value="PROKAR_LIPOPROTEIN"/>
    <property type="match status" value="1"/>
</dbReference>
<evidence type="ECO:0000313" key="3">
    <source>
        <dbReference type="Proteomes" id="UP000002275"/>
    </source>
</evidence>
<dbReference type="SUPFAM" id="SSF49373">
    <property type="entry name" value="Invasin/intimin cell-adhesion fragments"/>
    <property type="match status" value="2"/>
</dbReference>
<dbReference type="AlphaFoldDB" id="A0A3Q0KXB7"/>
<dbReference type="InterPro" id="IPR008964">
    <property type="entry name" value="Invasin/intimin_cell_adhesion"/>
</dbReference>
<protein>
    <submittedName>
        <fullName evidence="2">Bacterial surface protein</fullName>
    </submittedName>
</protein>
<dbReference type="Proteomes" id="UP000002275">
    <property type="component" value="Chromosome II"/>
</dbReference>
<name>A0A3Q0KXB7_VIBVU</name>
<dbReference type="PROSITE" id="PS00018">
    <property type="entry name" value="EF_HAND_1"/>
    <property type="match status" value="1"/>
</dbReference>
<feature type="domain" description="BIG2" evidence="1">
    <location>
        <begin position="508"/>
        <end position="589"/>
    </location>
</feature>
<accession>A0A3Q0KXB7</accession>
<reference evidence="2 3" key="2">
    <citation type="journal article" date="2003" name="Infect. Immun.">
        <title>Characterization and pathogenic significance of Vibrio vulnificus antigens preferentially expressed in septicemic patients.</title>
        <authorList>
            <person name="Kim Y.R."/>
            <person name="Lee S.E."/>
            <person name="Kim C.M."/>
            <person name="Kim S.Y."/>
            <person name="Shin E.K."/>
            <person name="Shin D.H."/>
            <person name="Chung S.S."/>
            <person name="Choy H.E."/>
            <person name="Progulske-Fox A."/>
            <person name="Hillman J.D."/>
            <person name="Handfield M."/>
            <person name="Rhee J.H."/>
        </authorList>
    </citation>
    <scope>NUCLEOTIDE SEQUENCE [LARGE SCALE GENOMIC DNA]</scope>
    <source>
        <strain evidence="2 3">CMCP6</strain>
    </source>
</reference>